<evidence type="ECO:0000313" key="1">
    <source>
        <dbReference type="EMBL" id="QBD77401.1"/>
    </source>
</evidence>
<proteinExistence type="predicted"/>
<dbReference type="EMBL" id="CP035758">
    <property type="protein sequence ID" value="QBD77401.1"/>
    <property type="molecule type" value="Genomic_DNA"/>
</dbReference>
<dbReference type="KEGG" id="kbs:EPA93_15940"/>
<evidence type="ECO:0008006" key="3">
    <source>
        <dbReference type="Google" id="ProtNLM"/>
    </source>
</evidence>
<dbReference type="InterPro" id="IPR015943">
    <property type="entry name" value="WD40/YVTN_repeat-like_dom_sf"/>
</dbReference>
<reference evidence="1 2" key="1">
    <citation type="submission" date="2019-01" db="EMBL/GenBank/DDBJ databases">
        <title>Ktedonosporobacter rubrisoli SCAWS-G2.</title>
        <authorList>
            <person name="Huang Y."/>
            <person name="Yan B."/>
        </authorList>
    </citation>
    <scope>NUCLEOTIDE SEQUENCE [LARGE SCALE GENOMIC DNA]</scope>
    <source>
        <strain evidence="1 2">SCAWS-G2</strain>
    </source>
</reference>
<keyword evidence="2" id="KW-1185">Reference proteome</keyword>
<sequence length="572" mass="63752">MTTEVTPDGTFFTPQDNTMSAESAFLMQLTESDADPLASVLTQHNDNMRTGASLHEVILKPSNVGPDKFGMLFKREVRGQIYAQPLYLPNVPIPDKGVHNVVYVATMHNIVYAFDADHAHHSEPLWRRDLGTPVSLPDHNIGPLVYRDAVEEIGILSTPVIDPVRKRLYVVAMHRRGNRPYTDGSYSHFLYALDVRTGDIIHAVKIEASVPGQASKNESGNVIFESVRQDQRPGLTLVHGNIYIAFAAFGDRKPYHGWVLAYSAETLAQVSVYNTTPHHKSDNEAGIWQAGQGLAVDPEGFLYFMTGNGTFRPDGSALGDSIIKLNKDLKLVDWFTPYNTEILNAIDMDLGSAGMLVIPHTRYALGGGKEGKFYLLDRSRLGHFNRNNDNQIPQNFYASFPIDPSVPYTNDSKKSMHIHGGPPYWVGPDGKGYIYVWPENDYLKSFRFDGNRFHTEPASQYKLDVPEVRGVRGMPGGILSLSAHGNRDGILWASHPLYEDANQKTVEGIFYAFDATNLSEPLWSSEMRPERDYPGNFAKFSPPTIANGKVYLATFSNYLAVYGLLTPHNPSR</sequence>
<dbReference type="RefSeq" id="WP_129888458.1">
    <property type="nucleotide sequence ID" value="NZ_CP035758.1"/>
</dbReference>
<dbReference type="SUPFAM" id="SSF50998">
    <property type="entry name" value="Quinoprotein alcohol dehydrogenase-like"/>
    <property type="match status" value="1"/>
</dbReference>
<dbReference type="Gene3D" id="2.130.10.10">
    <property type="entry name" value="YVTN repeat-like/Quinoprotein amine dehydrogenase"/>
    <property type="match status" value="1"/>
</dbReference>
<dbReference type="Proteomes" id="UP000290365">
    <property type="component" value="Chromosome"/>
</dbReference>
<gene>
    <name evidence="1" type="ORF">EPA93_15940</name>
</gene>
<protein>
    <recommendedName>
        <fullName evidence="3">Pyrrolo-quinoline quinone</fullName>
    </recommendedName>
</protein>
<organism evidence="1 2">
    <name type="scientific">Ktedonosporobacter rubrisoli</name>
    <dbReference type="NCBI Taxonomy" id="2509675"/>
    <lineage>
        <taxon>Bacteria</taxon>
        <taxon>Bacillati</taxon>
        <taxon>Chloroflexota</taxon>
        <taxon>Ktedonobacteria</taxon>
        <taxon>Ktedonobacterales</taxon>
        <taxon>Ktedonosporobacteraceae</taxon>
        <taxon>Ktedonosporobacter</taxon>
    </lineage>
</organism>
<accession>A0A4V0YYU1</accession>
<dbReference type="OrthoDB" id="581621at2"/>
<dbReference type="InterPro" id="IPR011047">
    <property type="entry name" value="Quinoprotein_ADH-like_sf"/>
</dbReference>
<evidence type="ECO:0000313" key="2">
    <source>
        <dbReference type="Proteomes" id="UP000290365"/>
    </source>
</evidence>
<dbReference type="AlphaFoldDB" id="A0A4V0YYU1"/>
<name>A0A4V0YYU1_KTERU</name>